<evidence type="ECO:0000313" key="2">
    <source>
        <dbReference type="EMBL" id="QVI63555.1"/>
    </source>
</evidence>
<accession>A0ABX8D7Y5</accession>
<organism evidence="2 3">
    <name type="scientific">Cellulomonas wangleii</name>
    <dbReference type="NCBI Taxonomy" id="2816956"/>
    <lineage>
        <taxon>Bacteria</taxon>
        <taxon>Bacillati</taxon>
        <taxon>Actinomycetota</taxon>
        <taxon>Actinomycetes</taxon>
        <taxon>Micrococcales</taxon>
        <taxon>Cellulomonadaceae</taxon>
        <taxon>Cellulomonas</taxon>
    </lineage>
</organism>
<evidence type="ECO:0000256" key="1">
    <source>
        <dbReference type="SAM" id="MobiDB-lite"/>
    </source>
</evidence>
<proteinExistence type="predicted"/>
<gene>
    <name evidence="2" type="ORF">KG103_06760</name>
</gene>
<feature type="region of interest" description="Disordered" evidence="1">
    <location>
        <begin position="71"/>
        <end position="90"/>
    </location>
</feature>
<feature type="compositionally biased region" description="Low complexity" evidence="1">
    <location>
        <begin position="13"/>
        <end position="28"/>
    </location>
</feature>
<feature type="compositionally biased region" description="Basic and acidic residues" evidence="1">
    <location>
        <begin position="1"/>
        <end position="12"/>
    </location>
</feature>
<sequence>MDERIPADDPGRAQEAGAGAEGVPAPDENVMLPGLDAAQHAQELLAEHVPLTLLVDLLAPTGQTSEELLAAEGLPEDAWWSADGGTPTGA</sequence>
<keyword evidence="3" id="KW-1185">Reference proteome</keyword>
<feature type="region of interest" description="Disordered" evidence="1">
    <location>
        <begin position="1"/>
        <end position="28"/>
    </location>
</feature>
<dbReference type="RefSeq" id="WP_207340643.1">
    <property type="nucleotide sequence ID" value="NZ_CP074405.1"/>
</dbReference>
<protein>
    <submittedName>
        <fullName evidence="2">Uncharacterized protein</fullName>
    </submittedName>
</protein>
<dbReference type="EMBL" id="CP074405">
    <property type="protein sequence ID" value="QVI63555.1"/>
    <property type="molecule type" value="Genomic_DNA"/>
</dbReference>
<name>A0ABX8D7Y5_9CELL</name>
<dbReference type="Proteomes" id="UP000677804">
    <property type="component" value="Chromosome"/>
</dbReference>
<evidence type="ECO:0000313" key="3">
    <source>
        <dbReference type="Proteomes" id="UP000677804"/>
    </source>
</evidence>
<reference evidence="2 3" key="1">
    <citation type="submission" date="2021-05" db="EMBL/GenBank/DDBJ databases">
        <title>Novel species in genus Cellulomonas.</title>
        <authorList>
            <person name="Zhang G."/>
        </authorList>
    </citation>
    <scope>NUCLEOTIDE SEQUENCE [LARGE SCALE GENOMIC DNA]</scope>
    <source>
        <strain evidence="3">zg-ZUI222</strain>
    </source>
</reference>